<feature type="domain" description="Peptidase C14 caspase" evidence="2">
    <location>
        <begin position="30"/>
        <end position="276"/>
    </location>
</feature>
<dbReference type="GO" id="GO:0006508">
    <property type="term" value="P:proteolysis"/>
    <property type="evidence" value="ECO:0007669"/>
    <property type="project" value="InterPro"/>
</dbReference>
<dbReference type="AlphaFoldDB" id="A0A8H5HU39"/>
<dbReference type="InterPro" id="IPR050452">
    <property type="entry name" value="Metacaspase"/>
</dbReference>
<evidence type="ECO:0000313" key="3">
    <source>
        <dbReference type="EMBL" id="KAF5389455.1"/>
    </source>
</evidence>
<evidence type="ECO:0000313" key="4">
    <source>
        <dbReference type="Proteomes" id="UP000518752"/>
    </source>
</evidence>
<accession>A0A8H5HU39</accession>
<dbReference type="PANTHER" id="PTHR48104">
    <property type="entry name" value="METACASPASE-4"/>
    <property type="match status" value="1"/>
</dbReference>
<comment type="caution">
    <text evidence="3">The sequence shown here is derived from an EMBL/GenBank/DDBJ whole genome shotgun (WGS) entry which is preliminary data.</text>
</comment>
<gene>
    <name evidence="3" type="ORF">D9757_004258</name>
</gene>
<dbReference type="GO" id="GO:0005737">
    <property type="term" value="C:cytoplasm"/>
    <property type="evidence" value="ECO:0007669"/>
    <property type="project" value="TreeGrafter"/>
</dbReference>
<dbReference type="Proteomes" id="UP000518752">
    <property type="component" value="Unassembled WGS sequence"/>
</dbReference>
<name>A0A8H5HU39_9AGAR</name>
<dbReference type="Gene3D" id="3.40.50.1460">
    <property type="match status" value="1"/>
</dbReference>
<evidence type="ECO:0000259" key="2">
    <source>
        <dbReference type="Pfam" id="PF00656"/>
    </source>
</evidence>
<keyword evidence="4" id="KW-1185">Reference proteome</keyword>
<dbReference type="Pfam" id="PF00656">
    <property type="entry name" value="Peptidase_C14"/>
    <property type="match status" value="1"/>
</dbReference>
<reference evidence="3 4" key="1">
    <citation type="journal article" date="2020" name="ISME J.">
        <title>Uncovering the hidden diversity of litter-decomposition mechanisms in mushroom-forming fungi.</title>
        <authorList>
            <person name="Floudas D."/>
            <person name="Bentzer J."/>
            <person name="Ahren D."/>
            <person name="Johansson T."/>
            <person name="Persson P."/>
            <person name="Tunlid A."/>
        </authorList>
    </citation>
    <scope>NUCLEOTIDE SEQUENCE [LARGE SCALE GENOMIC DNA]</scope>
    <source>
        <strain evidence="3 4">CBS 406.79</strain>
    </source>
</reference>
<dbReference type="GO" id="GO:0004197">
    <property type="term" value="F:cysteine-type endopeptidase activity"/>
    <property type="evidence" value="ECO:0007669"/>
    <property type="project" value="InterPro"/>
</dbReference>
<dbReference type="PANTHER" id="PTHR48104:SF30">
    <property type="entry name" value="METACASPASE-1"/>
    <property type="match status" value="1"/>
</dbReference>
<evidence type="ECO:0000256" key="1">
    <source>
        <dbReference type="ARBA" id="ARBA00009005"/>
    </source>
</evidence>
<dbReference type="EMBL" id="JAACJN010000022">
    <property type="protein sequence ID" value="KAF5389455.1"/>
    <property type="molecule type" value="Genomic_DNA"/>
</dbReference>
<dbReference type="InterPro" id="IPR011600">
    <property type="entry name" value="Pept_C14_caspase"/>
</dbReference>
<protein>
    <recommendedName>
        <fullName evidence="2">Peptidase C14 caspase domain-containing protein</fullName>
    </recommendedName>
</protein>
<dbReference type="OrthoDB" id="3223806at2759"/>
<proteinExistence type="inferred from homology"/>
<sequence>MEPVFAQPSPELVDRPVMDQDHYLSGNIWNLESCADDAKSIKRWMVDELGVPKQHIAMLLDERATKQNIEVTLNNHLLHNNRIQKGDAILIYFAGHGSTLKAPHDWLLDGPRRCNVEVLCTYDHDTKGVNSRIAGISARAMHTFLHDLSKAKGNNITLIIDSCFSPPSPDSRDRSSIRWTSTSKAAAEDLYHGSTGHACPRLQKRNESFYSRHRSSHTVITACKPGTTAAEGKDGGKFTSAFLEIMRSAPLHITPSSALLEQIRLKMAHQIPHCSESSDYLFDRVPFSQDPSYIPVLIHNEKGIRIELGSQHGIQKGGEFSLHAHNYSGSRNPTIATVTVQDVYSNWCTVRSKCALSLPRNCWARHNQKMPCACLRKMLHALYSTAFQKASHLPPALSISDIKDSAGKSELIETAEAILASRPLLAPLMK</sequence>
<organism evidence="3 4">
    <name type="scientific">Collybiopsis confluens</name>
    <dbReference type="NCBI Taxonomy" id="2823264"/>
    <lineage>
        <taxon>Eukaryota</taxon>
        <taxon>Fungi</taxon>
        <taxon>Dikarya</taxon>
        <taxon>Basidiomycota</taxon>
        <taxon>Agaricomycotina</taxon>
        <taxon>Agaricomycetes</taxon>
        <taxon>Agaricomycetidae</taxon>
        <taxon>Agaricales</taxon>
        <taxon>Marasmiineae</taxon>
        <taxon>Omphalotaceae</taxon>
        <taxon>Collybiopsis</taxon>
    </lineage>
</organism>
<comment type="similarity">
    <text evidence="1">Belongs to the peptidase C14B family.</text>
</comment>